<evidence type="ECO:0000313" key="3">
    <source>
        <dbReference type="EMBL" id="KAF0730535.1"/>
    </source>
</evidence>
<sequence length="121" mass="14221">MKQVSYATATTYYFPLEYGGSAVPKEHGPPIGLAKTHSRQECINLKHHTPKRSRVRKFDHVERMMLLQEKASYTQRQVAMFCFEAIAIRRSRLETEDDEIEADTKEREVPEREPKRRKIQS</sequence>
<name>A0A6G0WSX9_9STRA</name>
<reference evidence="3 4" key="1">
    <citation type="submission" date="2019-07" db="EMBL/GenBank/DDBJ databases">
        <title>Genomics analysis of Aphanomyces spp. identifies a new class of oomycete effector associated with host adaptation.</title>
        <authorList>
            <person name="Gaulin E."/>
        </authorList>
    </citation>
    <scope>NUCLEOTIDE SEQUENCE [LARGE SCALE GENOMIC DNA]</scope>
    <source>
        <strain evidence="3 4">ATCC 201684</strain>
    </source>
</reference>
<accession>A0A6G0WSX9</accession>
<dbReference type="Pfam" id="PF16019">
    <property type="entry name" value="CSRNP_N"/>
    <property type="match status" value="1"/>
</dbReference>
<organism evidence="3 4">
    <name type="scientific">Aphanomyces euteiches</name>
    <dbReference type="NCBI Taxonomy" id="100861"/>
    <lineage>
        <taxon>Eukaryota</taxon>
        <taxon>Sar</taxon>
        <taxon>Stramenopiles</taxon>
        <taxon>Oomycota</taxon>
        <taxon>Saprolegniomycetes</taxon>
        <taxon>Saprolegniales</taxon>
        <taxon>Verrucalvaceae</taxon>
        <taxon>Aphanomyces</taxon>
    </lineage>
</organism>
<dbReference type="AlphaFoldDB" id="A0A6G0WSX9"/>
<dbReference type="InterPro" id="IPR031972">
    <property type="entry name" value="CSRNP_N"/>
</dbReference>
<feature type="domain" description="Cysteine/serine-rich nuclear protein N-terminal" evidence="2">
    <location>
        <begin position="2"/>
        <end position="104"/>
    </location>
</feature>
<dbReference type="Proteomes" id="UP000481153">
    <property type="component" value="Unassembled WGS sequence"/>
</dbReference>
<proteinExistence type="predicted"/>
<feature type="region of interest" description="Disordered" evidence="1">
    <location>
        <begin position="94"/>
        <end position="121"/>
    </location>
</feature>
<comment type="caution">
    <text evidence="3">The sequence shown here is derived from an EMBL/GenBank/DDBJ whole genome shotgun (WGS) entry which is preliminary data.</text>
</comment>
<gene>
    <name evidence="3" type="ORF">Ae201684_011958</name>
</gene>
<evidence type="ECO:0000256" key="1">
    <source>
        <dbReference type="SAM" id="MobiDB-lite"/>
    </source>
</evidence>
<protein>
    <recommendedName>
        <fullName evidence="2">Cysteine/serine-rich nuclear protein N-terminal domain-containing protein</fullName>
    </recommendedName>
</protein>
<keyword evidence="4" id="KW-1185">Reference proteome</keyword>
<evidence type="ECO:0000313" key="4">
    <source>
        <dbReference type="Proteomes" id="UP000481153"/>
    </source>
</evidence>
<evidence type="ECO:0000259" key="2">
    <source>
        <dbReference type="Pfam" id="PF16019"/>
    </source>
</evidence>
<dbReference type="EMBL" id="VJMJ01000153">
    <property type="protein sequence ID" value="KAF0730535.1"/>
    <property type="molecule type" value="Genomic_DNA"/>
</dbReference>
<feature type="compositionally biased region" description="Basic and acidic residues" evidence="1">
    <location>
        <begin position="102"/>
        <end position="114"/>
    </location>
</feature>
<dbReference type="VEuPathDB" id="FungiDB:AeMF1_006185"/>